<reference evidence="1 2" key="1">
    <citation type="submission" date="2015-09" db="EMBL/GenBank/DDBJ databases">
        <title>Genome sequencing project for genomic taxonomy and phylogenomics of Bacillus-like bacteria.</title>
        <authorList>
            <person name="Liu B."/>
            <person name="Wang J."/>
            <person name="Zhu Y."/>
            <person name="Liu G."/>
            <person name="Chen Q."/>
            <person name="Chen Z."/>
            <person name="Lan J."/>
            <person name="Che J."/>
            <person name="Ge C."/>
            <person name="Shi H."/>
            <person name="Pan Z."/>
            <person name="Liu X."/>
        </authorList>
    </citation>
    <scope>NUCLEOTIDE SEQUENCE [LARGE SCALE GENOMIC DNA]</scope>
    <source>
        <strain evidence="1 2">DSM 8552</strain>
    </source>
</reference>
<evidence type="ECO:0000313" key="1">
    <source>
        <dbReference type="EMBL" id="KQL44042.1"/>
    </source>
</evidence>
<dbReference type="Proteomes" id="UP000051063">
    <property type="component" value="Unassembled WGS sequence"/>
</dbReference>
<keyword evidence="2" id="KW-1185">Reference proteome</keyword>
<comment type="caution">
    <text evidence="1">The sequence shown here is derived from an EMBL/GenBank/DDBJ whole genome shotgun (WGS) entry which is preliminary data.</text>
</comment>
<dbReference type="RefSeq" id="WP_055746627.1">
    <property type="nucleotide sequence ID" value="NZ_LJJB01000013.1"/>
</dbReference>
<protein>
    <submittedName>
        <fullName evidence="1">Uncharacterized protein</fullName>
    </submittedName>
</protein>
<dbReference type="EMBL" id="LJJB01000013">
    <property type="protein sequence ID" value="KQL44042.1"/>
    <property type="molecule type" value="Genomic_DNA"/>
</dbReference>
<sequence length="164" mass="19387">MSENFFGHYKEFVVVPKEEKEQGMEEVFVPEDYASHYILTFSLYDSCISSWKEADKFHVNAENSLKKVVAELNAKKKSLVRLELLEIDDEITYFVLALSWKEGNNNEQNMRDRIQVFLEKDFSTDLLIGETWYQLIGAKGKFERRLFTYTMEKYEPRSADSHEN</sequence>
<proteinExistence type="predicted"/>
<accession>A0ABR5N0L4</accession>
<gene>
    <name evidence="1" type="ORF">AN963_21635</name>
</gene>
<name>A0ABR5N0L4_BRECH</name>
<organism evidence="1 2">
    <name type="scientific">Brevibacillus choshinensis</name>
    <dbReference type="NCBI Taxonomy" id="54911"/>
    <lineage>
        <taxon>Bacteria</taxon>
        <taxon>Bacillati</taxon>
        <taxon>Bacillota</taxon>
        <taxon>Bacilli</taxon>
        <taxon>Bacillales</taxon>
        <taxon>Paenibacillaceae</taxon>
        <taxon>Brevibacillus</taxon>
    </lineage>
</organism>
<evidence type="ECO:0000313" key="2">
    <source>
        <dbReference type="Proteomes" id="UP000051063"/>
    </source>
</evidence>